<dbReference type="PANTHER" id="PTHR32063:SF0">
    <property type="entry name" value="SWARMING MOTILITY PROTEIN SWRC"/>
    <property type="match status" value="1"/>
</dbReference>
<dbReference type="SUPFAM" id="SSF82714">
    <property type="entry name" value="Multidrug efflux transporter AcrB TolC docking domain, DN and DC subdomains"/>
    <property type="match status" value="1"/>
</dbReference>
<dbReference type="InterPro" id="IPR027463">
    <property type="entry name" value="AcrB_DN_DC_subdom"/>
</dbReference>
<comment type="caution">
    <text evidence="1">The sequence shown here is derived from an EMBL/GenBank/DDBJ whole genome shotgun (WGS) entry which is preliminary data.</text>
</comment>
<evidence type="ECO:0000313" key="2">
    <source>
        <dbReference type="Proteomes" id="UP001384579"/>
    </source>
</evidence>
<dbReference type="Proteomes" id="UP001384579">
    <property type="component" value="Unassembled WGS sequence"/>
</dbReference>
<sequence length="152" mass="16612">VPKGTRLRLVPEGIRGLVLTNSPVRGGEIDVIIQGPSEQVLQSAGRQILKELDEKVKLARFRPDGDAPQSEVQIRPDWERASLYGLTAQDIGETIQTAIEGTVPTQLQRGNRLVDVRVQFDRTSVKNIAQLGQIPLSGNNSIVRLSDVAKIA</sequence>
<name>A0ABU8YZ08_9CYAN</name>
<feature type="non-terminal residue" evidence="1">
    <location>
        <position position="1"/>
    </location>
</feature>
<dbReference type="InterPro" id="IPR001036">
    <property type="entry name" value="Acrflvin-R"/>
</dbReference>
<dbReference type="EMBL" id="JBBLXS010001350">
    <property type="protein sequence ID" value="MEK0189538.1"/>
    <property type="molecule type" value="Genomic_DNA"/>
</dbReference>
<evidence type="ECO:0000313" key="1">
    <source>
        <dbReference type="EMBL" id="MEK0189538.1"/>
    </source>
</evidence>
<dbReference type="Pfam" id="PF00873">
    <property type="entry name" value="ACR_tran"/>
    <property type="match status" value="1"/>
</dbReference>
<protein>
    <submittedName>
        <fullName evidence="1">Efflux RND transporter permease subunit</fullName>
    </submittedName>
</protein>
<dbReference type="PANTHER" id="PTHR32063">
    <property type="match status" value="1"/>
</dbReference>
<proteinExistence type="predicted"/>
<gene>
    <name evidence="1" type="ORF">WMG39_32540</name>
</gene>
<dbReference type="Gene3D" id="3.30.70.1440">
    <property type="entry name" value="Multidrug efflux transporter AcrB pore domain"/>
    <property type="match status" value="1"/>
</dbReference>
<dbReference type="Gene3D" id="3.30.2090.10">
    <property type="entry name" value="Multidrug efflux transporter AcrB TolC docking domain, DN and DC subdomains"/>
    <property type="match status" value="1"/>
</dbReference>
<keyword evidence="2" id="KW-1185">Reference proteome</keyword>
<organism evidence="1 2">
    <name type="scientific">Microcoleus anatoxicus PTRS2</name>
    <dbReference type="NCBI Taxonomy" id="2705321"/>
    <lineage>
        <taxon>Bacteria</taxon>
        <taxon>Bacillati</taxon>
        <taxon>Cyanobacteriota</taxon>
        <taxon>Cyanophyceae</taxon>
        <taxon>Oscillatoriophycideae</taxon>
        <taxon>Oscillatoriales</taxon>
        <taxon>Microcoleaceae</taxon>
        <taxon>Microcoleus</taxon>
        <taxon>Microcoleus anatoxicus</taxon>
    </lineage>
</organism>
<accession>A0ABU8YZ08</accession>
<feature type="non-terminal residue" evidence="1">
    <location>
        <position position="152"/>
    </location>
</feature>
<dbReference type="RefSeq" id="WP_340542680.1">
    <property type="nucleotide sequence ID" value="NZ_JBBLXS010001350.1"/>
</dbReference>
<reference evidence="1 2" key="1">
    <citation type="journal article" date="2020" name="Harmful Algae">
        <title>Molecular and morphological characterization of a novel dihydroanatoxin-a producing Microcoleus species (cyanobacteria) from the Russian River, California, USA.</title>
        <authorList>
            <person name="Conklin K.Y."/>
            <person name="Stancheva R."/>
            <person name="Otten T.G."/>
            <person name="Fadness R."/>
            <person name="Boyer G.L."/>
            <person name="Read B."/>
            <person name="Zhang X."/>
            <person name="Sheath R.G."/>
        </authorList>
    </citation>
    <scope>NUCLEOTIDE SEQUENCE [LARGE SCALE GENOMIC DNA]</scope>
    <source>
        <strain evidence="1 2">PTRS2</strain>
    </source>
</reference>